<reference evidence="2 3" key="1">
    <citation type="submission" date="2020-05" db="EMBL/GenBank/DDBJ databases">
        <title>Genomic Encyclopedia of Type Strains, Phase IV (KMG-V): Genome sequencing to study the core and pangenomes of soil and plant-associated prokaryotes.</title>
        <authorList>
            <person name="Whitman W."/>
        </authorList>
    </citation>
    <scope>NUCLEOTIDE SEQUENCE [LARGE SCALE GENOMIC DNA]</scope>
    <source>
        <strain evidence="2 3">9A</strain>
    </source>
</reference>
<dbReference type="Proteomes" id="UP000779507">
    <property type="component" value="Unassembled WGS sequence"/>
</dbReference>
<feature type="domain" description="BLUF" evidence="1">
    <location>
        <begin position="59"/>
        <end position="150"/>
    </location>
</feature>
<dbReference type="RefSeq" id="WP_173811427.1">
    <property type="nucleotide sequence ID" value="NZ_JABSNP010000019.1"/>
</dbReference>
<gene>
    <name evidence="2" type="ORF">HNP98_003502</name>
</gene>
<dbReference type="SMART" id="SM01034">
    <property type="entry name" value="BLUF"/>
    <property type="match status" value="1"/>
</dbReference>
<comment type="caution">
    <text evidence="2">The sequence shown here is derived from an EMBL/GenBank/DDBJ whole genome shotgun (WGS) entry which is preliminary data.</text>
</comment>
<dbReference type="EMBL" id="JABSNP010000019">
    <property type="protein sequence ID" value="NRT20658.1"/>
    <property type="molecule type" value="Genomic_DNA"/>
</dbReference>
<dbReference type="InterPro" id="IPR036046">
    <property type="entry name" value="Acylphosphatase-like_dom_sf"/>
</dbReference>
<name>A0ABX2FV03_9BACT</name>
<dbReference type="PROSITE" id="PS50925">
    <property type="entry name" value="BLUF"/>
    <property type="match status" value="1"/>
</dbReference>
<dbReference type="InterPro" id="IPR007024">
    <property type="entry name" value="BLUF_domain"/>
</dbReference>
<evidence type="ECO:0000259" key="1">
    <source>
        <dbReference type="PROSITE" id="PS50925"/>
    </source>
</evidence>
<organism evidence="2 3">
    <name type="scientific">Hymenobacter caeli</name>
    <dbReference type="NCBI Taxonomy" id="2735894"/>
    <lineage>
        <taxon>Bacteria</taxon>
        <taxon>Pseudomonadati</taxon>
        <taxon>Bacteroidota</taxon>
        <taxon>Cytophagia</taxon>
        <taxon>Cytophagales</taxon>
        <taxon>Hymenobacteraceae</taxon>
        <taxon>Hymenobacter</taxon>
    </lineage>
</organism>
<dbReference type="Gene3D" id="3.30.70.100">
    <property type="match status" value="1"/>
</dbReference>
<proteinExistence type="predicted"/>
<protein>
    <recommendedName>
        <fullName evidence="1">BLUF domain-containing protein</fullName>
    </recommendedName>
</protein>
<keyword evidence="3" id="KW-1185">Reference proteome</keyword>
<dbReference type="SUPFAM" id="SSF54975">
    <property type="entry name" value="Acylphosphatase/BLUF domain-like"/>
    <property type="match status" value="1"/>
</dbReference>
<accession>A0ABX2FV03</accession>
<evidence type="ECO:0000313" key="2">
    <source>
        <dbReference type="EMBL" id="NRT20658.1"/>
    </source>
</evidence>
<evidence type="ECO:0000313" key="3">
    <source>
        <dbReference type="Proteomes" id="UP000779507"/>
    </source>
</evidence>
<dbReference type="Pfam" id="PF04940">
    <property type="entry name" value="BLUF"/>
    <property type="match status" value="1"/>
</dbReference>
<sequence>MEQLTPLTEAERRRAVAYVIALTANTPIAPQRYERQLLARYQQGELTVDQVLESLDASIYQVLYRSRTAEPWSVTQLQALLNKSRHYNAAHGITGLLLYSDGCFVQVLEGPENAVRTLYANIQQDPRHTQLLTIREGLGPRRYFADWSMDFGYVEKQEVEQALDLLYTESTQALVSKDPYLCALLRAFAVEEEATI</sequence>